<sequence length="65" mass="6711">MPAARAGGPGSADGSFGLILARNGKLQPASTYRACDKAVILRQLDLAKCRLAMAGPSCFDDRSDG</sequence>
<name>A0A4P7XHK4_9ALTE</name>
<organism evidence="1 2">
    <name type="scientific">Hydrocarboniclastica marina</name>
    <dbReference type="NCBI Taxonomy" id="2259620"/>
    <lineage>
        <taxon>Bacteria</taxon>
        <taxon>Pseudomonadati</taxon>
        <taxon>Pseudomonadota</taxon>
        <taxon>Gammaproteobacteria</taxon>
        <taxon>Alteromonadales</taxon>
        <taxon>Alteromonadaceae</taxon>
        <taxon>Hydrocarboniclastica</taxon>
    </lineage>
</organism>
<dbReference type="EMBL" id="CP031093">
    <property type="protein sequence ID" value="QCF26245.1"/>
    <property type="molecule type" value="Genomic_DNA"/>
</dbReference>
<protein>
    <submittedName>
        <fullName evidence="1">Uncharacterized protein</fullName>
    </submittedName>
</protein>
<dbReference type="KEGG" id="hmi:soil367_10045"/>
<accession>A0A4P7XHK4</accession>
<dbReference type="Proteomes" id="UP000298049">
    <property type="component" value="Chromosome"/>
</dbReference>
<gene>
    <name evidence="1" type="ORF">soil367_10045</name>
</gene>
<reference evidence="1 2" key="1">
    <citation type="submission" date="2018-07" db="EMBL/GenBank/DDBJ databases">
        <title>Marsedoiliclastica nanhaica gen. nov. sp. nov., a novel marine hydrocarbonoclastic bacterium isolated from an in-situ enriched hydrocarbon-degrading consortium in deep-sea sediment.</title>
        <authorList>
            <person name="Dong C."/>
            <person name="Ma T."/>
            <person name="Liu R."/>
            <person name="Shao Z."/>
        </authorList>
    </citation>
    <scope>NUCLEOTIDE SEQUENCE [LARGE SCALE GENOMIC DNA]</scope>
    <source>
        <strain evidence="2">soil36-7</strain>
    </source>
</reference>
<dbReference type="AlphaFoldDB" id="A0A4P7XHK4"/>
<proteinExistence type="predicted"/>
<evidence type="ECO:0000313" key="2">
    <source>
        <dbReference type="Proteomes" id="UP000298049"/>
    </source>
</evidence>
<keyword evidence="2" id="KW-1185">Reference proteome</keyword>
<evidence type="ECO:0000313" key="1">
    <source>
        <dbReference type="EMBL" id="QCF26245.1"/>
    </source>
</evidence>